<accession>A0AAD4BYZ2</accession>
<name>A0AAD4BYZ2_BOLED</name>
<evidence type="ECO:0000313" key="1">
    <source>
        <dbReference type="EMBL" id="KAF8443949.1"/>
    </source>
</evidence>
<comment type="caution">
    <text evidence="1">The sequence shown here is derived from an EMBL/GenBank/DDBJ whole genome shotgun (WGS) entry which is preliminary data.</text>
</comment>
<organism evidence="1 2">
    <name type="scientific">Boletus edulis BED1</name>
    <dbReference type="NCBI Taxonomy" id="1328754"/>
    <lineage>
        <taxon>Eukaryota</taxon>
        <taxon>Fungi</taxon>
        <taxon>Dikarya</taxon>
        <taxon>Basidiomycota</taxon>
        <taxon>Agaricomycotina</taxon>
        <taxon>Agaricomycetes</taxon>
        <taxon>Agaricomycetidae</taxon>
        <taxon>Boletales</taxon>
        <taxon>Boletineae</taxon>
        <taxon>Boletaceae</taxon>
        <taxon>Boletoideae</taxon>
        <taxon>Boletus</taxon>
    </lineage>
</organism>
<gene>
    <name evidence="1" type="ORF">L210DRAFT_3533218</name>
</gene>
<keyword evidence="2" id="KW-1185">Reference proteome</keyword>
<dbReference type="AlphaFoldDB" id="A0AAD4BYZ2"/>
<sequence length="82" mass="8939">MGSGRGCCRYWVVWHYKVSQCPTVPFTEPSLPGCVLTAVACGGYGGCPVPFIAVAVCAWCGEWWLRGLPCPLHRCSCLCVVW</sequence>
<proteinExistence type="predicted"/>
<protein>
    <submittedName>
        <fullName evidence="1">Uncharacterized protein</fullName>
    </submittedName>
</protein>
<evidence type="ECO:0000313" key="2">
    <source>
        <dbReference type="Proteomes" id="UP001194468"/>
    </source>
</evidence>
<dbReference type="Proteomes" id="UP001194468">
    <property type="component" value="Unassembled WGS sequence"/>
</dbReference>
<reference evidence="1" key="1">
    <citation type="submission" date="2019-10" db="EMBL/GenBank/DDBJ databases">
        <authorList>
            <consortium name="DOE Joint Genome Institute"/>
            <person name="Kuo A."/>
            <person name="Miyauchi S."/>
            <person name="Kiss E."/>
            <person name="Drula E."/>
            <person name="Kohler A."/>
            <person name="Sanchez-Garcia M."/>
            <person name="Andreopoulos B."/>
            <person name="Barry K.W."/>
            <person name="Bonito G."/>
            <person name="Buee M."/>
            <person name="Carver A."/>
            <person name="Chen C."/>
            <person name="Cichocki N."/>
            <person name="Clum A."/>
            <person name="Culley D."/>
            <person name="Crous P.W."/>
            <person name="Fauchery L."/>
            <person name="Girlanda M."/>
            <person name="Hayes R."/>
            <person name="Keri Z."/>
            <person name="LaButti K."/>
            <person name="Lipzen A."/>
            <person name="Lombard V."/>
            <person name="Magnuson J."/>
            <person name="Maillard F."/>
            <person name="Morin E."/>
            <person name="Murat C."/>
            <person name="Nolan M."/>
            <person name="Ohm R."/>
            <person name="Pangilinan J."/>
            <person name="Pereira M."/>
            <person name="Perotto S."/>
            <person name="Peter M."/>
            <person name="Riley R."/>
            <person name="Sitrit Y."/>
            <person name="Stielow B."/>
            <person name="Szollosi G."/>
            <person name="Zifcakova L."/>
            <person name="Stursova M."/>
            <person name="Spatafora J.W."/>
            <person name="Tedersoo L."/>
            <person name="Vaario L.-M."/>
            <person name="Yamada A."/>
            <person name="Yan M."/>
            <person name="Wang P."/>
            <person name="Xu J."/>
            <person name="Bruns T."/>
            <person name="Baldrian P."/>
            <person name="Vilgalys R."/>
            <person name="Henrissat B."/>
            <person name="Grigoriev I.V."/>
            <person name="Hibbett D."/>
            <person name="Nagy L.G."/>
            <person name="Martin F.M."/>
        </authorList>
    </citation>
    <scope>NUCLEOTIDE SEQUENCE</scope>
    <source>
        <strain evidence="1">BED1</strain>
    </source>
</reference>
<reference evidence="1" key="2">
    <citation type="journal article" date="2020" name="Nat. Commun.">
        <title>Large-scale genome sequencing of mycorrhizal fungi provides insights into the early evolution of symbiotic traits.</title>
        <authorList>
            <person name="Miyauchi S."/>
            <person name="Kiss E."/>
            <person name="Kuo A."/>
            <person name="Drula E."/>
            <person name="Kohler A."/>
            <person name="Sanchez-Garcia M."/>
            <person name="Morin E."/>
            <person name="Andreopoulos B."/>
            <person name="Barry K.W."/>
            <person name="Bonito G."/>
            <person name="Buee M."/>
            <person name="Carver A."/>
            <person name="Chen C."/>
            <person name="Cichocki N."/>
            <person name="Clum A."/>
            <person name="Culley D."/>
            <person name="Crous P.W."/>
            <person name="Fauchery L."/>
            <person name="Girlanda M."/>
            <person name="Hayes R.D."/>
            <person name="Keri Z."/>
            <person name="LaButti K."/>
            <person name="Lipzen A."/>
            <person name="Lombard V."/>
            <person name="Magnuson J."/>
            <person name="Maillard F."/>
            <person name="Murat C."/>
            <person name="Nolan M."/>
            <person name="Ohm R.A."/>
            <person name="Pangilinan J."/>
            <person name="Pereira M.F."/>
            <person name="Perotto S."/>
            <person name="Peter M."/>
            <person name="Pfister S."/>
            <person name="Riley R."/>
            <person name="Sitrit Y."/>
            <person name="Stielow J.B."/>
            <person name="Szollosi G."/>
            <person name="Zifcakova L."/>
            <person name="Stursova M."/>
            <person name="Spatafora J.W."/>
            <person name="Tedersoo L."/>
            <person name="Vaario L.M."/>
            <person name="Yamada A."/>
            <person name="Yan M."/>
            <person name="Wang P."/>
            <person name="Xu J."/>
            <person name="Bruns T."/>
            <person name="Baldrian P."/>
            <person name="Vilgalys R."/>
            <person name="Dunand C."/>
            <person name="Henrissat B."/>
            <person name="Grigoriev I.V."/>
            <person name="Hibbett D."/>
            <person name="Nagy L.G."/>
            <person name="Martin F.M."/>
        </authorList>
    </citation>
    <scope>NUCLEOTIDE SEQUENCE</scope>
    <source>
        <strain evidence="1">BED1</strain>
    </source>
</reference>
<dbReference type="EMBL" id="WHUW01000007">
    <property type="protein sequence ID" value="KAF8443949.1"/>
    <property type="molecule type" value="Genomic_DNA"/>
</dbReference>